<sequence length="342" mass="37091">MSSAVRFGIVGLRHGLRHVRGWERPGESTVVAVCDVDSGRADAALADAGPGCVATVRFDQLVEDPRVQAVVISVPNDAHAELAERALLANKHVAVEKPMTTTGNRARELVRLAEDRGLVLAALHDFRADPAHWAARELVRGGGLGEVYFARTMWVRRDNAPGSWYRDRARAGGGVLMDLGTHRIDLALWTLGFPDVRELTAATSSRLLQLRCDGGDVEDTAVGMLHLDNDASVQVELSFLGHLPRREQVLLELRGTQAALRVANIGDSYRHYLLTVLRDGNNPQHIDPEQVPSRAPSMYSDFVAAIRTGGRPLCPGSEAAVVAEVIDRMYAAAAAVTQPVVR</sequence>
<dbReference type="PANTHER" id="PTHR43708">
    <property type="entry name" value="CONSERVED EXPRESSED OXIDOREDUCTASE (EUROFUNG)"/>
    <property type="match status" value="1"/>
</dbReference>
<organism evidence="3 4">
    <name type="scientific">Nocardia terpenica</name>
    <dbReference type="NCBI Taxonomy" id="455432"/>
    <lineage>
        <taxon>Bacteria</taxon>
        <taxon>Bacillati</taxon>
        <taxon>Actinomycetota</taxon>
        <taxon>Actinomycetes</taxon>
        <taxon>Mycobacteriales</taxon>
        <taxon>Nocardiaceae</taxon>
        <taxon>Nocardia</taxon>
    </lineage>
</organism>
<evidence type="ECO:0008006" key="5">
    <source>
        <dbReference type="Google" id="ProtNLM"/>
    </source>
</evidence>
<proteinExistence type="predicted"/>
<dbReference type="Proteomes" id="UP000076512">
    <property type="component" value="Unassembled WGS sequence"/>
</dbReference>
<dbReference type="AlphaFoldDB" id="A0A164K860"/>
<dbReference type="PANTHER" id="PTHR43708:SF8">
    <property type="entry name" value="OXIDOREDUCTASE"/>
    <property type="match status" value="1"/>
</dbReference>
<evidence type="ECO:0000313" key="4">
    <source>
        <dbReference type="Proteomes" id="UP000076512"/>
    </source>
</evidence>
<dbReference type="Gene3D" id="3.40.50.720">
    <property type="entry name" value="NAD(P)-binding Rossmann-like Domain"/>
    <property type="match status" value="1"/>
</dbReference>
<dbReference type="InterPro" id="IPR055170">
    <property type="entry name" value="GFO_IDH_MocA-like_dom"/>
</dbReference>
<dbReference type="STRING" id="455432.AWN90_42225"/>
<dbReference type="InterPro" id="IPR036291">
    <property type="entry name" value="NAD(P)-bd_dom_sf"/>
</dbReference>
<name>A0A164K860_9NOCA</name>
<gene>
    <name evidence="3" type="ORF">AWN90_42225</name>
</gene>
<evidence type="ECO:0000313" key="3">
    <source>
        <dbReference type="EMBL" id="KZM71132.1"/>
    </source>
</evidence>
<reference evidence="3 4" key="1">
    <citation type="submission" date="2016-04" db="EMBL/GenBank/DDBJ databases">
        <authorList>
            <person name="Evans L.H."/>
            <person name="Alamgir A."/>
            <person name="Owens N."/>
            <person name="Weber N.D."/>
            <person name="Virtaneva K."/>
            <person name="Barbian K."/>
            <person name="Babar A."/>
            <person name="Rosenke K."/>
        </authorList>
    </citation>
    <scope>NUCLEOTIDE SEQUENCE [LARGE SCALE GENOMIC DNA]</scope>
    <source>
        <strain evidence="3 4">IFM 0406</strain>
    </source>
</reference>
<comment type="caution">
    <text evidence="3">The sequence shown here is derived from an EMBL/GenBank/DDBJ whole genome shotgun (WGS) entry which is preliminary data.</text>
</comment>
<dbReference type="SUPFAM" id="SSF51735">
    <property type="entry name" value="NAD(P)-binding Rossmann-fold domains"/>
    <property type="match status" value="1"/>
</dbReference>
<dbReference type="EMBL" id="LWGR01000013">
    <property type="protein sequence ID" value="KZM71132.1"/>
    <property type="molecule type" value="Genomic_DNA"/>
</dbReference>
<dbReference type="GO" id="GO:0000166">
    <property type="term" value="F:nucleotide binding"/>
    <property type="evidence" value="ECO:0007669"/>
    <property type="project" value="InterPro"/>
</dbReference>
<dbReference type="SUPFAM" id="SSF55347">
    <property type="entry name" value="Glyceraldehyde-3-phosphate dehydrogenase-like, C-terminal domain"/>
    <property type="match status" value="1"/>
</dbReference>
<feature type="domain" description="Gfo/Idh/MocA-like oxidoreductase N-terminal" evidence="1">
    <location>
        <begin position="5"/>
        <end position="121"/>
    </location>
</feature>
<feature type="domain" description="GFO/IDH/MocA-like oxidoreductase" evidence="2">
    <location>
        <begin position="134"/>
        <end position="260"/>
    </location>
</feature>
<dbReference type="Gene3D" id="3.30.360.10">
    <property type="entry name" value="Dihydrodipicolinate Reductase, domain 2"/>
    <property type="match status" value="1"/>
</dbReference>
<keyword evidence="4" id="KW-1185">Reference proteome</keyword>
<evidence type="ECO:0000259" key="2">
    <source>
        <dbReference type="Pfam" id="PF22725"/>
    </source>
</evidence>
<dbReference type="Pfam" id="PF22725">
    <property type="entry name" value="GFO_IDH_MocA_C3"/>
    <property type="match status" value="1"/>
</dbReference>
<dbReference type="InterPro" id="IPR000683">
    <property type="entry name" value="Gfo/Idh/MocA-like_OxRdtase_N"/>
</dbReference>
<protein>
    <recommendedName>
        <fullName evidence="5">Gfo/Idh/MocA family oxidoreductase</fullName>
    </recommendedName>
</protein>
<evidence type="ECO:0000259" key="1">
    <source>
        <dbReference type="Pfam" id="PF01408"/>
    </source>
</evidence>
<accession>A0A164K860</accession>
<dbReference type="Pfam" id="PF01408">
    <property type="entry name" value="GFO_IDH_MocA"/>
    <property type="match status" value="1"/>
</dbReference>
<dbReference type="InterPro" id="IPR051317">
    <property type="entry name" value="Gfo/Idh/MocA_oxidoreduct"/>
</dbReference>